<dbReference type="InParanoid" id="A0A068UDT4"/>
<reference evidence="3" key="1">
    <citation type="journal article" date="2014" name="Science">
        <title>The coffee genome provides insight into the convergent evolution of caffeine biosynthesis.</title>
        <authorList>
            <person name="Denoeud F."/>
            <person name="Carretero-Paulet L."/>
            <person name="Dereeper A."/>
            <person name="Droc G."/>
            <person name="Guyot R."/>
            <person name="Pietrella M."/>
            <person name="Zheng C."/>
            <person name="Alberti A."/>
            <person name="Anthony F."/>
            <person name="Aprea G."/>
            <person name="Aury J.M."/>
            <person name="Bento P."/>
            <person name="Bernard M."/>
            <person name="Bocs S."/>
            <person name="Campa C."/>
            <person name="Cenci A."/>
            <person name="Combes M.C."/>
            <person name="Crouzillat D."/>
            <person name="Da Silva C."/>
            <person name="Daddiego L."/>
            <person name="De Bellis F."/>
            <person name="Dussert S."/>
            <person name="Garsmeur O."/>
            <person name="Gayraud T."/>
            <person name="Guignon V."/>
            <person name="Jahn K."/>
            <person name="Jamilloux V."/>
            <person name="Joet T."/>
            <person name="Labadie K."/>
            <person name="Lan T."/>
            <person name="Leclercq J."/>
            <person name="Lepelley M."/>
            <person name="Leroy T."/>
            <person name="Li L.T."/>
            <person name="Librado P."/>
            <person name="Lopez L."/>
            <person name="Munoz A."/>
            <person name="Noel B."/>
            <person name="Pallavicini A."/>
            <person name="Perrotta G."/>
            <person name="Poncet V."/>
            <person name="Pot D."/>
            <person name="Priyono X."/>
            <person name="Rigoreau M."/>
            <person name="Rouard M."/>
            <person name="Rozas J."/>
            <person name="Tranchant-Dubreuil C."/>
            <person name="VanBuren R."/>
            <person name="Zhang Q."/>
            <person name="Andrade A.C."/>
            <person name="Argout X."/>
            <person name="Bertrand B."/>
            <person name="de Kochko A."/>
            <person name="Graziosi G."/>
            <person name="Henry R.J."/>
            <person name="Jayarama X."/>
            <person name="Ming R."/>
            <person name="Nagai C."/>
            <person name="Rounsley S."/>
            <person name="Sankoff D."/>
            <person name="Giuliano G."/>
            <person name="Albert V.A."/>
            <person name="Wincker P."/>
            <person name="Lashermes P."/>
        </authorList>
    </citation>
    <scope>NUCLEOTIDE SEQUENCE [LARGE SCALE GENOMIC DNA]</scope>
    <source>
        <strain evidence="3">cv. DH200-94</strain>
    </source>
</reference>
<name>A0A068UDT4_COFCA</name>
<evidence type="ECO:0000313" key="3">
    <source>
        <dbReference type="Proteomes" id="UP000295252"/>
    </source>
</evidence>
<keyword evidence="3" id="KW-1185">Reference proteome</keyword>
<dbReference type="OMA" id="CSANYKF"/>
<dbReference type="EMBL" id="HG739106">
    <property type="protein sequence ID" value="CDP06646.1"/>
    <property type="molecule type" value="Genomic_DNA"/>
</dbReference>
<dbReference type="Proteomes" id="UP000295252">
    <property type="component" value="Chromosome VIII"/>
</dbReference>
<dbReference type="PANTHER" id="PTHR34952">
    <property type="entry name" value="OS05G0113500 PROTEIN"/>
    <property type="match status" value="1"/>
</dbReference>
<dbReference type="OrthoDB" id="2016966at2759"/>
<protein>
    <submittedName>
        <fullName evidence="2">Uncharacterized protein</fullName>
    </submittedName>
</protein>
<dbReference type="PhylomeDB" id="A0A068UDT4"/>
<sequence length="291" mass="31603">MDICCPHDMPVSEDVSSFCALSLGPPDNPNDHNKNLYDDLGNRLTEFLHIQNKQKSSSVAVPSPNDGQIGTSAKEVGYKESHGNELDKLTNEKCLAKCATFPCSAESKSSADVLDMEERHKEDLTPGDSVENGHDQSANCPYPRSISLPTPLKLVSAMKGSREKQGAPPQKLTVTWAADVYDPVPTSVSHVPSSKPQRYRNDNRRNGKNKLKASGKTSRGNRGKDKKQSRKGGGRSNRSFKPVDDEGNGACFSGPHRNAIDFDVGSPDPFCGQSFLKKSVTSIHFSVTEAT</sequence>
<evidence type="ECO:0000256" key="1">
    <source>
        <dbReference type="SAM" id="MobiDB-lite"/>
    </source>
</evidence>
<dbReference type="AlphaFoldDB" id="A0A068UDT4"/>
<dbReference type="PANTHER" id="PTHR34952:SF2">
    <property type="entry name" value="OS05G0113500 PROTEIN"/>
    <property type="match status" value="1"/>
</dbReference>
<feature type="region of interest" description="Disordered" evidence="1">
    <location>
        <begin position="104"/>
        <end position="265"/>
    </location>
</feature>
<proteinExistence type="predicted"/>
<feature type="compositionally biased region" description="Basic residues" evidence="1">
    <location>
        <begin position="206"/>
        <end position="233"/>
    </location>
</feature>
<organism evidence="2 3">
    <name type="scientific">Coffea canephora</name>
    <name type="common">Robusta coffee</name>
    <dbReference type="NCBI Taxonomy" id="49390"/>
    <lineage>
        <taxon>Eukaryota</taxon>
        <taxon>Viridiplantae</taxon>
        <taxon>Streptophyta</taxon>
        <taxon>Embryophyta</taxon>
        <taxon>Tracheophyta</taxon>
        <taxon>Spermatophyta</taxon>
        <taxon>Magnoliopsida</taxon>
        <taxon>eudicotyledons</taxon>
        <taxon>Gunneridae</taxon>
        <taxon>Pentapetalae</taxon>
        <taxon>asterids</taxon>
        <taxon>lamiids</taxon>
        <taxon>Gentianales</taxon>
        <taxon>Rubiaceae</taxon>
        <taxon>Ixoroideae</taxon>
        <taxon>Gardenieae complex</taxon>
        <taxon>Bertiereae - Coffeeae clade</taxon>
        <taxon>Coffeeae</taxon>
        <taxon>Coffea</taxon>
    </lineage>
</organism>
<gene>
    <name evidence="2" type="ORF">GSCOC_T00023566001</name>
</gene>
<accession>A0A068UDT4</accession>
<evidence type="ECO:0000313" key="2">
    <source>
        <dbReference type="EMBL" id="CDP06646.1"/>
    </source>
</evidence>
<dbReference type="Gramene" id="CDP06646">
    <property type="protein sequence ID" value="CDP06646"/>
    <property type="gene ID" value="GSCOC_T00023566001"/>
</dbReference>
<dbReference type="STRING" id="49390.A0A068UDT4"/>
<feature type="compositionally biased region" description="Low complexity" evidence="1">
    <location>
        <begin position="183"/>
        <end position="196"/>
    </location>
</feature>